<keyword evidence="1 2" id="KW-0694">RNA-binding</keyword>
<feature type="compositionally biased region" description="Basic and acidic residues" evidence="3">
    <location>
        <begin position="380"/>
        <end position="407"/>
    </location>
</feature>
<evidence type="ECO:0000313" key="6">
    <source>
        <dbReference type="Proteomes" id="UP000076502"/>
    </source>
</evidence>
<reference evidence="5 6" key="1">
    <citation type="submission" date="2015-07" db="EMBL/GenBank/DDBJ databases">
        <title>The genome of Dufourea novaeangliae.</title>
        <authorList>
            <person name="Pan H."/>
            <person name="Kapheim K."/>
        </authorList>
    </citation>
    <scope>NUCLEOTIDE SEQUENCE [LARGE SCALE GENOMIC DNA]</scope>
    <source>
        <strain evidence="5">0120121106</strain>
        <tissue evidence="5">Whole body</tissue>
    </source>
</reference>
<feature type="compositionally biased region" description="Acidic residues" evidence="3">
    <location>
        <begin position="424"/>
        <end position="434"/>
    </location>
</feature>
<sequence length="434" mass="49609">MKPFSSWADEMDDDHGGYTSRSSKEPVVLPTAPRAARDPHGVDDDVPTNPPYVAYLSNLPYEVDESYLTEFFADMKISNIRLPKDSNKLRGYGYVEFEDRQSLIDALNLSNTPMKTRRVRIDVSNSVNDDRRGGRMGRDNRRDTYDDPERTSGDWRSGPRDTATQEGDSYRSRYDNRDRRDDRDAPEDNKPGAWRESNDRGRPTFRDRGGFRDDEKDREWSRYDKGSRDRDADRGNSFGPRRNYGDSDYDRDGQRRQGKPPMDSKPESRSRPKLQLQPRTKPIEAAVKEDQQPAKDTPVPSTNIFGAAKPVDTTAREREIEERLAKSYAESKSRDEGDTEKRGKDGTWGRQQYGDSRGPPSSSRVDRGGAPSSRGPPRSNDTRAPDRDRRDREKDDTSRMPKAKDEQAPNFVASNKYSMLPGDVDPDNIDDYLD</sequence>
<dbReference type="Pfam" id="PF00076">
    <property type="entry name" value="RRM_1"/>
    <property type="match status" value="1"/>
</dbReference>
<proteinExistence type="predicted"/>
<feature type="compositionally biased region" description="Polar residues" evidence="3">
    <location>
        <begin position="349"/>
        <end position="363"/>
    </location>
</feature>
<dbReference type="STRING" id="178035.A0A154PEB4"/>
<dbReference type="PROSITE" id="PS50102">
    <property type="entry name" value="RRM"/>
    <property type="match status" value="1"/>
</dbReference>
<feature type="compositionally biased region" description="Basic and acidic residues" evidence="3">
    <location>
        <begin position="196"/>
        <end position="234"/>
    </location>
</feature>
<feature type="compositionally biased region" description="Basic and acidic residues" evidence="3">
    <location>
        <begin position="168"/>
        <end position="190"/>
    </location>
</feature>
<dbReference type="PANTHER" id="PTHR23236">
    <property type="entry name" value="EUKARYOTIC TRANSLATION INITIATION FACTOR 4B/4H"/>
    <property type="match status" value="1"/>
</dbReference>
<dbReference type="AlphaFoldDB" id="A0A154PEB4"/>
<accession>A0A154PEB4</accession>
<protein>
    <submittedName>
        <fullName evidence="5">Eukaryotic translation initiation factor 4B</fullName>
    </submittedName>
</protein>
<dbReference type="SMART" id="SM00360">
    <property type="entry name" value="RRM"/>
    <property type="match status" value="1"/>
</dbReference>
<dbReference type="InterPro" id="IPR000504">
    <property type="entry name" value="RRM_dom"/>
</dbReference>
<feature type="region of interest" description="Disordered" evidence="3">
    <location>
        <begin position="1"/>
        <end position="48"/>
    </location>
</feature>
<dbReference type="SUPFAM" id="SSF54928">
    <property type="entry name" value="RNA-binding domain, RBD"/>
    <property type="match status" value="1"/>
</dbReference>
<evidence type="ECO:0000259" key="4">
    <source>
        <dbReference type="PROSITE" id="PS50102"/>
    </source>
</evidence>
<dbReference type="InterPro" id="IPR035979">
    <property type="entry name" value="RBD_domain_sf"/>
</dbReference>
<dbReference type="PANTHER" id="PTHR23236:SF2">
    <property type="entry name" value="EUKARYOTIC TRANSLATION INITIATION FACTOR 4B"/>
    <property type="match status" value="1"/>
</dbReference>
<dbReference type="Gene3D" id="3.30.70.330">
    <property type="match status" value="1"/>
</dbReference>
<dbReference type="EMBL" id="KQ434875">
    <property type="protein sequence ID" value="KZC09764.1"/>
    <property type="molecule type" value="Genomic_DNA"/>
</dbReference>
<evidence type="ECO:0000256" key="2">
    <source>
        <dbReference type="PROSITE-ProRule" id="PRU00176"/>
    </source>
</evidence>
<dbReference type="OrthoDB" id="1748655at2759"/>
<evidence type="ECO:0000313" key="5">
    <source>
        <dbReference type="EMBL" id="KZC09764.1"/>
    </source>
</evidence>
<keyword evidence="5" id="KW-0648">Protein biosynthesis</keyword>
<dbReference type="Proteomes" id="UP000076502">
    <property type="component" value="Unassembled WGS sequence"/>
</dbReference>
<organism evidence="5 6">
    <name type="scientific">Dufourea novaeangliae</name>
    <name type="common">Sweat bee</name>
    <dbReference type="NCBI Taxonomy" id="178035"/>
    <lineage>
        <taxon>Eukaryota</taxon>
        <taxon>Metazoa</taxon>
        <taxon>Ecdysozoa</taxon>
        <taxon>Arthropoda</taxon>
        <taxon>Hexapoda</taxon>
        <taxon>Insecta</taxon>
        <taxon>Pterygota</taxon>
        <taxon>Neoptera</taxon>
        <taxon>Endopterygota</taxon>
        <taxon>Hymenoptera</taxon>
        <taxon>Apocrita</taxon>
        <taxon>Aculeata</taxon>
        <taxon>Apoidea</taxon>
        <taxon>Anthophila</taxon>
        <taxon>Halictidae</taxon>
        <taxon>Rophitinae</taxon>
        <taxon>Dufourea</taxon>
    </lineage>
</organism>
<keyword evidence="5" id="KW-0396">Initiation factor</keyword>
<evidence type="ECO:0000256" key="1">
    <source>
        <dbReference type="ARBA" id="ARBA00022884"/>
    </source>
</evidence>
<keyword evidence="6" id="KW-1185">Reference proteome</keyword>
<feature type="compositionally biased region" description="Basic and acidic residues" evidence="3">
    <location>
        <begin position="243"/>
        <end position="255"/>
    </location>
</feature>
<gene>
    <name evidence="5" type="ORF">WN55_01295</name>
</gene>
<feature type="region of interest" description="Disordered" evidence="3">
    <location>
        <begin position="120"/>
        <end position="434"/>
    </location>
</feature>
<dbReference type="GO" id="GO:0003723">
    <property type="term" value="F:RNA binding"/>
    <property type="evidence" value="ECO:0007669"/>
    <property type="project" value="UniProtKB-UniRule"/>
</dbReference>
<dbReference type="GO" id="GO:0003743">
    <property type="term" value="F:translation initiation factor activity"/>
    <property type="evidence" value="ECO:0007669"/>
    <property type="project" value="UniProtKB-KW"/>
</dbReference>
<dbReference type="InterPro" id="IPR012677">
    <property type="entry name" value="Nucleotide-bd_a/b_plait_sf"/>
</dbReference>
<feature type="domain" description="RRM" evidence="4">
    <location>
        <begin position="52"/>
        <end position="126"/>
    </location>
</feature>
<name>A0A154PEB4_DUFNO</name>
<evidence type="ECO:0000256" key="3">
    <source>
        <dbReference type="SAM" id="MobiDB-lite"/>
    </source>
</evidence>
<feature type="compositionally biased region" description="Basic and acidic residues" evidence="3">
    <location>
        <begin position="314"/>
        <end position="347"/>
    </location>
</feature>
<feature type="compositionally biased region" description="Basic and acidic residues" evidence="3">
    <location>
        <begin position="128"/>
        <end position="159"/>
    </location>
</feature>